<feature type="transmembrane region" description="Helical" evidence="5">
    <location>
        <begin position="78"/>
        <end position="99"/>
    </location>
</feature>
<feature type="transmembrane region" description="Helical" evidence="5">
    <location>
        <begin position="12"/>
        <end position="38"/>
    </location>
</feature>
<dbReference type="RefSeq" id="WP_043466190.1">
    <property type="nucleotide sequence ID" value="NZ_CP134822.1"/>
</dbReference>
<feature type="transmembrane region" description="Helical" evidence="5">
    <location>
        <begin position="368"/>
        <end position="386"/>
    </location>
</feature>
<feature type="transmembrane region" description="Helical" evidence="5">
    <location>
        <begin position="303"/>
        <end position="325"/>
    </location>
</feature>
<dbReference type="Proteomes" id="UP000028058">
    <property type="component" value="Unassembled WGS sequence"/>
</dbReference>
<gene>
    <name evidence="7" type="ORF">SFRA_025340</name>
</gene>
<feature type="transmembrane region" description="Helical" evidence="5">
    <location>
        <begin position="140"/>
        <end position="165"/>
    </location>
</feature>
<sequence length="407" mass="40481">MQGYLNVLRTSGLRVPLLATVLGALPIGMLGLALLLYVHRLTGSLAAGGLAAAAFGLGNAAGMAVQGRLIDRYGQARILALVGTACATWGVLLVAAAPTVPWQGFAVAASAGMGSCVPATTGSMRVLLAESVRGTESRTAGYALLAVLFQLALLTGPLVTSLLLVLAGPGAAVVTGGLLSGGAALLFSTTRASRKWSPARTAARGCGVRGKRGLAVLLLLAAGSGLSAGIVLVAVPAAALALGTAADSGVLIATVSAGEIVAGLAFGARRWRWSAARLLLVALAGSAVTAGLAAWAASSLVLLFPALFLVGVCGGPSAIASSALLDTLAPRSALTRSYTLLVSAWLVGGALGNAVGGAVTESLGHRQAFALSACWIAVLLGTGAMFRRTLETAPEVVESEKRSWEAG</sequence>
<dbReference type="Gene3D" id="1.20.1250.20">
    <property type="entry name" value="MFS general substrate transporter like domains"/>
    <property type="match status" value="2"/>
</dbReference>
<dbReference type="InterPro" id="IPR020846">
    <property type="entry name" value="MFS_dom"/>
</dbReference>
<feature type="transmembrane region" description="Helical" evidence="5">
    <location>
        <begin position="105"/>
        <end position="128"/>
    </location>
</feature>
<proteinExistence type="predicted"/>
<evidence type="ECO:0000256" key="4">
    <source>
        <dbReference type="ARBA" id="ARBA00023136"/>
    </source>
</evidence>
<dbReference type="Pfam" id="PF07690">
    <property type="entry name" value="MFS_1"/>
    <property type="match status" value="2"/>
</dbReference>
<evidence type="ECO:0000256" key="1">
    <source>
        <dbReference type="ARBA" id="ARBA00004651"/>
    </source>
</evidence>
<comment type="caution">
    <text evidence="7">The sequence shown here is derived from an EMBL/GenBank/DDBJ whole genome shotgun (WGS) entry which is preliminary data.</text>
</comment>
<evidence type="ECO:0000313" key="8">
    <source>
        <dbReference type="Proteomes" id="UP000028058"/>
    </source>
</evidence>
<feature type="domain" description="Major facilitator superfamily (MFS) profile" evidence="6">
    <location>
        <begin position="213"/>
        <end position="407"/>
    </location>
</feature>
<dbReference type="PROSITE" id="PS50850">
    <property type="entry name" value="MFS"/>
    <property type="match status" value="1"/>
</dbReference>
<evidence type="ECO:0000256" key="2">
    <source>
        <dbReference type="ARBA" id="ARBA00022692"/>
    </source>
</evidence>
<feature type="transmembrane region" description="Helical" evidence="5">
    <location>
        <begin position="171"/>
        <end position="193"/>
    </location>
</feature>
<comment type="subcellular location">
    <subcellularLocation>
        <location evidence="1">Cell membrane</location>
        <topology evidence="1">Multi-pass membrane protein</topology>
    </subcellularLocation>
</comment>
<dbReference type="EMBL" id="JNAD02000014">
    <property type="protein sequence ID" value="RKM92217.1"/>
    <property type="molecule type" value="Genomic_DNA"/>
</dbReference>
<dbReference type="InterPro" id="IPR036259">
    <property type="entry name" value="MFS_trans_sf"/>
</dbReference>
<keyword evidence="3 5" id="KW-1133">Transmembrane helix</keyword>
<feature type="transmembrane region" description="Helical" evidence="5">
    <location>
        <begin position="214"/>
        <end position="242"/>
    </location>
</feature>
<feature type="transmembrane region" description="Helical" evidence="5">
    <location>
        <begin position="278"/>
        <end position="297"/>
    </location>
</feature>
<dbReference type="OrthoDB" id="4242706at2"/>
<dbReference type="SUPFAM" id="SSF103473">
    <property type="entry name" value="MFS general substrate transporter"/>
    <property type="match status" value="1"/>
</dbReference>
<dbReference type="InterPro" id="IPR011701">
    <property type="entry name" value="MFS"/>
</dbReference>
<evidence type="ECO:0000259" key="6">
    <source>
        <dbReference type="PROSITE" id="PS50850"/>
    </source>
</evidence>
<reference evidence="7 8" key="1">
    <citation type="journal article" date="2014" name="Genome Announc.">
        <title>Draft Genome Sequence of Streptomyces fradiae ATCC 19609, a Strain Highly Sensitive to Antibiotics.</title>
        <authorList>
            <person name="Bekker O.B."/>
            <person name="Klimina K.M."/>
            <person name="Vatlin A.A."/>
            <person name="Zakharevich N.V."/>
            <person name="Kasianov A.S."/>
            <person name="Danilenko V.N."/>
        </authorList>
    </citation>
    <scope>NUCLEOTIDE SEQUENCE [LARGE SCALE GENOMIC DNA]</scope>
    <source>
        <strain evidence="7 8">ATCC 19609</strain>
    </source>
</reference>
<dbReference type="GO" id="GO:0022857">
    <property type="term" value="F:transmembrane transporter activity"/>
    <property type="evidence" value="ECO:0007669"/>
    <property type="project" value="InterPro"/>
</dbReference>
<evidence type="ECO:0000313" key="7">
    <source>
        <dbReference type="EMBL" id="RKM92217.1"/>
    </source>
</evidence>
<keyword evidence="4 5" id="KW-0472">Membrane</keyword>
<dbReference type="PANTHER" id="PTHR23542:SF1">
    <property type="entry name" value="MAJOR FACILITATOR SUPERFAMILY (MFS) PROFILE DOMAIN-CONTAINING PROTEIN"/>
    <property type="match status" value="1"/>
</dbReference>
<dbReference type="AlphaFoldDB" id="A0A3R7IZ42"/>
<feature type="transmembrane region" description="Helical" evidence="5">
    <location>
        <begin position="44"/>
        <end position="66"/>
    </location>
</feature>
<organism evidence="7 8">
    <name type="scientific">Streptomyces xinghaiensis</name>
    <dbReference type="NCBI Taxonomy" id="1038928"/>
    <lineage>
        <taxon>Bacteria</taxon>
        <taxon>Bacillati</taxon>
        <taxon>Actinomycetota</taxon>
        <taxon>Actinomycetes</taxon>
        <taxon>Kitasatosporales</taxon>
        <taxon>Streptomycetaceae</taxon>
        <taxon>Streptomyces</taxon>
    </lineage>
</organism>
<dbReference type="GO" id="GO:0005886">
    <property type="term" value="C:plasma membrane"/>
    <property type="evidence" value="ECO:0007669"/>
    <property type="project" value="UniProtKB-SubCell"/>
</dbReference>
<name>A0A3R7IZ42_9ACTN</name>
<protein>
    <submittedName>
        <fullName evidence="7">MFS transporter</fullName>
    </submittedName>
</protein>
<evidence type="ECO:0000256" key="3">
    <source>
        <dbReference type="ARBA" id="ARBA00022989"/>
    </source>
</evidence>
<feature type="transmembrane region" description="Helical" evidence="5">
    <location>
        <begin position="337"/>
        <end position="356"/>
    </location>
</feature>
<accession>A0A3R7IZ42</accession>
<evidence type="ECO:0000256" key="5">
    <source>
        <dbReference type="SAM" id="Phobius"/>
    </source>
</evidence>
<feature type="transmembrane region" description="Helical" evidence="5">
    <location>
        <begin position="248"/>
        <end position="266"/>
    </location>
</feature>
<keyword evidence="2 5" id="KW-0812">Transmembrane</keyword>
<keyword evidence="8" id="KW-1185">Reference proteome</keyword>
<dbReference type="PANTHER" id="PTHR23542">
    <property type="match status" value="1"/>
</dbReference>